<reference evidence="1 2" key="1">
    <citation type="submission" date="2019-07" db="EMBL/GenBank/DDBJ databases">
        <title>Whole genome shotgun sequence of Myxococcus fulvus NBRC 100333.</title>
        <authorList>
            <person name="Hosoyama A."/>
            <person name="Uohara A."/>
            <person name="Ohji S."/>
            <person name="Ichikawa N."/>
        </authorList>
    </citation>
    <scope>NUCLEOTIDE SEQUENCE [LARGE SCALE GENOMIC DNA]</scope>
    <source>
        <strain evidence="1 2">NBRC 100333</strain>
    </source>
</reference>
<evidence type="ECO:0000313" key="2">
    <source>
        <dbReference type="Proteomes" id="UP000321514"/>
    </source>
</evidence>
<name>A0A511T7C1_MYXFU</name>
<accession>A0A511T7C1</accession>
<dbReference type="EMBL" id="BJXR01000036">
    <property type="protein sequence ID" value="GEN10066.1"/>
    <property type="molecule type" value="Genomic_DNA"/>
</dbReference>
<organism evidence="1 2">
    <name type="scientific">Myxococcus fulvus</name>
    <dbReference type="NCBI Taxonomy" id="33"/>
    <lineage>
        <taxon>Bacteria</taxon>
        <taxon>Pseudomonadati</taxon>
        <taxon>Myxococcota</taxon>
        <taxon>Myxococcia</taxon>
        <taxon>Myxococcales</taxon>
        <taxon>Cystobacterineae</taxon>
        <taxon>Myxococcaceae</taxon>
        <taxon>Myxococcus</taxon>
    </lineage>
</organism>
<evidence type="ECO:0000313" key="1">
    <source>
        <dbReference type="EMBL" id="GEN10066.1"/>
    </source>
</evidence>
<comment type="caution">
    <text evidence="1">The sequence shown here is derived from an EMBL/GenBank/DDBJ whole genome shotgun (WGS) entry which is preliminary data.</text>
</comment>
<sequence length="434" mass="48466">MPGGTREGEVDMHHAEPLAIYSLHFDRGDADSGTIPLWNPVTDTRLGELPEWIRGHRAEPIAYVRGTRPSVRVSLLANHFVPSSFELSAFGPSLSTPSSPGTRIRWLGPHPVNLERTAGWSTLAEPVPFNRPLPNHIGTHALELQWVAEWTDADGSPRTLFLGDSQHELFTTGAPMRHGETGAPVSGAYAPLVRWSSRWCAGLESRKDICDAVLRGLPETGLRYGVPAWTVRHMLAVGGGMCGGWYQLFQQLANIQGVRLEGRTLHLMPREDARTDEVRWEAMVAVAPGINQPEPSRLTRLHGRFQDCAHYPFAPDEPVELLGRVESRYAFMAGWDDGHCLNFLEDSGRLYLYDACFRGEAVELDMPLPPADGRPVRLGKDSSLRRRYLHPTLPFLMGTLRAHGRLWEVDLERNAFGITVGTEQVPEIDIMWTR</sequence>
<proteinExistence type="predicted"/>
<protein>
    <submittedName>
        <fullName evidence="1">Uncharacterized protein</fullName>
    </submittedName>
</protein>
<dbReference type="Proteomes" id="UP000321514">
    <property type="component" value="Unassembled WGS sequence"/>
</dbReference>
<dbReference type="STRING" id="1334629.MFUL124B02_19565"/>
<gene>
    <name evidence="1" type="ORF">MFU01_51030</name>
</gene>
<dbReference type="AlphaFoldDB" id="A0A511T7C1"/>